<dbReference type="RefSeq" id="WP_104515280.1">
    <property type="nucleotide sequence ID" value="NZ_MQVW01000024.1"/>
</dbReference>
<accession>A0A2S6IKR2</accession>
<dbReference type="SUPFAM" id="SSF53335">
    <property type="entry name" value="S-adenosyl-L-methionine-dependent methyltransferases"/>
    <property type="match status" value="1"/>
</dbReference>
<dbReference type="EMBL" id="PTJE01000003">
    <property type="protein sequence ID" value="PPK94824.1"/>
    <property type="molecule type" value="Genomic_DNA"/>
</dbReference>
<dbReference type="InterPro" id="IPR029063">
    <property type="entry name" value="SAM-dependent_MTases_sf"/>
</dbReference>
<keyword evidence="3" id="KW-1185">Reference proteome</keyword>
<dbReference type="Pfam" id="PF08242">
    <property type="entry name" value="Methyltransf_12"/>
    <property type="match status" value="1"/>
</dbReference>
<dbReference type="Gene3D" id="3.40.50.150">
    <property type="entry name" value="Vaccinia Virus protein VP39"/>
    <property type="match status" value="1"/>
</dbReference>
<dbReference type="Proteomes" id="UP000239002">
    <property type="component" value="Unassembled WGS sequence"/>
</dbReference>
<dbReference type="AlphaFoldDB" id="A0A2S6IKR2"/>
<dbReference type="GO" id="GO:0032259">
    <property type="term" value="P:methylation"/>
    <property type="evidence" value="ECO:0007669"/>
    <property type="project" value="UniProtKB-KW"/>
</dbReference>
<comment type="caution">
    <text evidence="2">The sequence shown here is derived from an EMBL/GenBank/DDBJ whole genome shotgun (WGS) entry which is preliminary data.</text>
</comment>
<dbReference type="OrthoDB" id="1143568at2"/>
<keyword evidence="2" id="KW-0489">Methyltransferase</keyword>
<sequence>MDIDSDLYGNALVDFHQGNYSEDITVLSTTMENDVMPLPYLFRSYDQMPALEKKALLLSTGTVLDVGAGAGSHSLYLESNGLTVTALDQSPGAITVLKERLKSPDSKIVLESIWEHKEKYDTILLLMNGTGIFEKLSRTTSCLENLKNLLNENGQILIDSSDLRFLYEDEEDGGLWVDPSKEYYGEVTFSLQYKGIESASFDWLYMDFELLKTHAQKAGLKADLVQKGEHYDYLARITKI</sequence>
<dbReference type="InterPro" id="IPR013217">
    <property type="entry name" value="Methyltransf_12"/>
</dbReference>
<reference evidence="2 3" key="1">
    <citation type="submission" date="2018-02" db="EMBL/GenBank/DDBJ databases">
        <title>Genomic Encyclopedia of Archaeal and Bacterial Type Strains, Phase II (KMG-II): from individual species to whole genera.</title>
        <authorList>
            <person name="Goeker M."/>
        </authorList>
    </citation>
    <scope>NUCLEOTIDE SEQUENCE [LARGE SCALE GENOMIC DNA]</scope>
    <source>
        <strain evidence="2 3">DSM 16809</strain>
    </source>
</reference>
<name>A0A2S6IKR2_9FLAO</name>
<evidence type="ECO:0000313" key="3">
    <source>
        <dbReference type="Proteomes" id="UP000239002"/>
    </source>
</evidence>
<gene>
    <name evidence="2" type="ORF">LY01_01577</name>
</gene>
<dbReference type="GO" id="GO:0008168">
    <property type="term" value="F:methyltransferase activity"/>
    <property type="evidence" value="ECO:0007669"/>
    <property type="project" value="UniProtKB-KW"/>
</dbReference>
<feature type="domain" description="Methyltransferase type 12" evidence="1">
    <location>
        <begin position="64"/>
        <end position="155"/>
    </location>
</feature>
<dbReference type="CDD" id="cd02440">
    <property type="entry name" value="AdoMet_MTases"/>
    <property type="match status" value="1"/>
</dbReference>
<organism evidence="2 3">
    <name type="scientific">Nonlabens xylanidelens</name>
    <dbReference type="NCBI Taxonomy" id="191564"/>
    <lineage>
        <taxon>Bacteria</taxon>
        <taxon>Pseudomonadati</taxon>
        <taxon>Bacteroidota</taxon>
        <taxon>Flavobacteriia</taxon>
        <taxon>Flavobacteriales</taxon>
        <taxon>Flavobacteriaceae</taxon>
        <taxon>Nonlabens</taxon>
    </lineage>
</organism>
<proteinExistence type="predicted"/>
<evidence type="ECO:0000259" key="1">
    <source>
        <dbReference type="Pfam" id="PF08242"/>
    </source>
</evidence>
<evidence type="ECO:0000313" key="2">
    <source>
        <dbReference type="EMBL" id="PPK94824.1"/>
    </source>
</evidence>
<protein>
    <submittedName>
        <fullName evidence="2">Methyltransferase family protein</fullName>
    </submittedName>
</protein>
<keyword evidence="2" id="KW-0808">Transferase</keyword>